<feature type="compositionally biased region" description="Low complexity" evidence="2">
    <location>
        <begin position="237"/>
        <end position="267"/>
    </location>
</feature>
<dbReference type="InterPro" id="IPR011055">
    <property type="entry name" value="Dup_hybrid_motif"/>
</dbReference>
<dbReference type="Gene3D" id="2.70.70.10">
    <property type="entry name" value="Glucose Permease (Domain IIA)"/>
    <property type="match status" value="1"/>
</dbReference>
<feature type="region of interest" description="Disordered" evidence="2">
    <location>
        <begin position="237"/>
        <end position="275"/>
    </location>
</feature>
<dbReference type="InterPro" id="IPR036779">
    <property type="entry name" value="LysM_dom_sf"/>
</dbReference>
<dbReference type="PANTHER" id="PTHR21666">
    <property type="entry name" value="PEPTIDASE-RELATED"/>
    <property type="match status" value="1"/>
</dbReference>
<dbReference type="SUPFAM" id="SSF51261">
    <property type="entry name" value="Duplicated hybrid motif"/>
    <property type="match status" value="1"/>
</dbReference>
<dbReference type="CDD" id="cd12797">
    <property type="entry name" value="M23_peptidase"/>
    <property type="match status" value="1"/>
</dbReference>
<comment type="caution">
    <text evidence="4">The sequence shown here is derived from an EMBL/GenBank/DDBJ whole genome shotgun (WGS) entry which is preliminary data.</text>
</comment>
<sequence>MGTRVIAMRFSILSRNERILVRGAALFVLASATAGCSSQVARFGGIDDIYTASTPQSTQVAPIAAAQTTPVTRGALTPVSSQPLPPPTQPASVASRTALAPAPQVEQPRSVAAARPLEPAPERVADARPSNPARDSLPSRVPQPAPSEGRLGVLPQTPKLKEGESGLASNAPANSNAQAASAPGTYRVQEGDTLTRIARNHGVTTTALKQANGLNDGIVRIGQTLRIPTGGATTVAAATPAKPEPVTAAKAEPAKPATTAPETAKTVSYTPPKKSEKVIEQAEQVAAIAPESTGIGKMRWPVRGRVISSYGKGGGKSNDGIDIQVPEGTSIKAAENGVVIYAGDGLKEFGNTVLVRHEDGLVTVYGHASQLKVSRGEKVKRGQEIALSGMSGSTDSPRLHFEVRKNSTPVNPSGYLE</sequence>
<dbReference type="PANTHER" id="PTHR21666:SF263">
    <property type="entry name" value="MUREIN HYDROLASE ACTIVATOR NLPD"/>
    <property type="match status" value="1"/>
</dbReference>
<proteinExistence type="inferred from homology"/>
<reference evidence="4 5" key="1">
    <citation type="submission" date="2018-05" db="EMBL/GenBank/DDBJ databases">
        <title>Genomic Encyclopedia of Type Strains, Phase IV (KMG-IV): sequencing the most valuable type-strain genomes for metagenomic binning, comparative biology and taxonomic classification.</title>
        <authorList>
            <person name="Goeker M."/>
        </authorList>
    </citation>
    <scope>NUCLEOTIDE SEQUENCE [LARGE SCALE GENOMIC DNA]</scope>
    <source>
        <strain evidence="4 5">DSM 6986</strain>
    </source>
</reference>
<evidence type="ECO:0000256" key="1">
    <source>
        <dbReference type="ARBA" id="ARBA00038420"/>
    </source>
</evidence>
<feature type="region of interest" description="Disordered" evidence="2">
    <location>
        <begin position="75"/>
        <end position="186"/>
    </location>
</feature>
<dbReference type="Gene3D" id="3.10.350.10">
    <property type="entry name" value="LysM domain"/>
    <property type="match status" value="1"/>
</dbReference>
<gene>
    <name evidence="4" type="ORF">C7441_11518</name>
</gene>
<dbReference type="AlphaFoldDB" id="A0A316C049"/>
<dbReference type="Pfam" id="PF01551">
    <property type="entry name" value="Peptidase_M23"/>
    <property type="match status" value="1"/>
</dbReference>
<dbReference type="Pfam" id="PF01476">
    <property type="entry name" value="LysM"/>
    <property type="match status" value="1"/>
</dbReference>
<organism evidence="4 5">
    <name type="scientific">Pseudaminobacter salicylatoxidans</name>
    <dbReference type="NCBI Taxonomy" id="93369"/>
    <lineage>
        <taxon>Bacteria</taxon>
        <taxon>Pseudomonadati</taxon>
        <taxon>Pseudomonadota</taxon>
        <taxon>Alphaproteobacteria</taxon>
        <taxon>Hyphomicrobiales</taxon>
        <taxon>Phyllobacteriaceae</taxon>
        <taxon>Pseudaminobacter</taxon>
    </lineage>
</organism>
<dbReference type="STRING" id="1192868.GCA_000304395_00757"/>
<dbReference type="CDD" id="cd00118">
    <property type="entry name" value="LysM"/>
    <property type="match status" value="1"/>
</dbReference>
<accession>A0A316C049</accession>
<dbReference type="Proteomes" id="UP000245396">
    <property type="component" value="Unassembled WGS sequence"/>
</dbReference>
<evidence type="ECO:0000313" key="4">
    <source>
        <dbReference type="EMBL" id="PWJ79410.1"/>
    </source>
</evidence>
<dbReference type="InterPro" id="IPR018392">
    <property type="entry name" value="LysM"/>
</dbReference>
<dbReference type="InterPro" id="IPR050570">
    <property type="entry name" value="Cell_wall_metabolism_enzyme"/>
</dbReference>
<feature type="domain" description="LysM" evidence="3">
    <location>
        <begin position="184"/>
        <end position="227"/>
    </location>
</feature>
<evidence type="ECO:0000313" key="5">
    <source>
        <dbReference type="Proteomes" id="UP000245396"/>
    </source>
</evidence>
<comment type="similarity">
    <text evidence="1">Belongs to the E.coli NlpD/Haemophilus LppB family.</text>
</comment>
<dbReference type="GO" id="GO:0004222">
    <property type="term" value="F:metalloendopeptidase activity"/>
    <property type="evidence" value="ECO:0007669"/>
    <property type="project" value="TreeGrafter"/>
</dbReference>
<evidence type="ECO:0000256" key="2">
    <source>
        <dbReference type="SAM" id="MobiDB-lite"/>
    </source>
</evidence>
<name>A0A316C049_PSESE</name>
<dbReference type="InterPro" id="IPR016047">
    <property type="entry name" value="M23ase_b-sheet_dom"/>
</dbReference>
<feature type="compositionally biased region" description="Low complexity" evidence="2">
    <location>
        <begin position="168"/>
        <end position="183"/>
    </location>
</feature>
<evidence type="ECO:0000259" key="3">
    <source>
        <dbReference type="PROSITE" id="PS51782"/>
    </source>
</evidence>
<dbReference type="SMART" id="SM00257">
    <property type="entry name" value="LysM"/>
    <property type="match status" value="1"/>
</dbReference>
<dbReference type="PROSITE" id="PS51782">
    <property type="entry name" value="LYSM"/>
    <property type="match status" value="1"/>
</dbReference>
<protein>
    <submittedName>
        <fullName evidence="4">Murein DD-endopeptidase MepM/ murein hydrolase activator NlpD</fullName>
    </submittedName>
</protein>
<keyword evidence="4" id="KW-0378">Hydrolase</keyword>
<keyword evidence="5" id="KW-1185">Reference proteome</keyword>
<dbReference type="EMBL" id="QGGG01000015">
    <property type="protein sequence ID" value="PWJ79410.1"/>
    <property type="molecule type" value="Genomic_DNA"/>
</dbReference>